<feature type="transmembrane region" description="Helical" evidence="9">
    <location>
        <begin position="340"/>
        <end position="360"/>
    </location>
</feature>
<feature type="transmembrane region" description="Helical" evidence="9">
    <location>
        <begin position="64"/>
        <end position="84"/>
    </location>
</feature>
<dbReference type="NCBIfam" id="NF003716">
    <property type="entry name" value="PRK05326.1-3"/>
    <property type="match status" value="1"/>
</dbReference>
<evidence type="ECO:0000256" key="9">
    <source>
        <dbReference type="SAM" id="Phobius"/>
    </source>
</evidence>
<proteinExistence type="predicted"/>
<feature type="transmembrane region" description="Helical" evidence="9">
    <location>
        <begin position="372"/>
        <end position="392"/>
    </location>
</feature>
<name>A0ABU0JS72_HATLI</name>
<dbReference type="Gene3D" id="3.30.70.1450">
    <property type="entry name" value="Regulator of K+ conductance, C-terminal domain"/>
    <property type="match status" value="1"/>
</dbReference>
<keyword evidence="8 9" id="KW-0472">Membrane</keyword>
<feature type="transmembrane region" description="Helical" evidence="9">
    <location>
        <begin position="13"/>
        <end position="32"/>
    </location>
</feature>
<dbReference type="PANTHER" id="PTHR32507">
    <property type="entry name" value="NA(+)/H(+) ANTIPORTER 1"/>
    <property type="match status" value="1"/>
</dbReference>
<dbReference type="InterPro" id="IPR036721">
    <property type="entry name" value="RCK_C_sf"/>
</dbReference>
<dbReference type="SUPFAM" id="SSF116726">
    <property type="entry name" value="TrkA C-terminal domain-like"/>
    <property type="match status" value="1"/>
</dbReference>
<feature type="transmembrane region" description="Helical" evidence="9">
    <location>
        <begin position="247"/>
        <end position="268"/>
    </location>
</feature>
<evidence type="ECO:0000256" key="4">
    <source>
        <dbReference type="ARBA" id="ARBA00022475"/>
    </source>
</evidence>
<feature type="domain" description="RCK C-terminal" evidence="10">
    <location>
        <begin position="409"/>
        <end position="492"/>
    </location>
</feature>
<feature type="transmembrane region" description="Helical" evidence="9">
    <location>
        <begin position="123"/>
        <end position="145"/>
    </location>
</feature>
<dbReference type="PROSITE" id="PS51202">
    <property type="entry name" value="RCK_C"/>
    <property type="match status" value="1"/>
</dbReference>
<dbReference type="InterPro" id="IPR038770">
    <property type="entry name" value="Na+/solute_symporter_sf"/>
</dbReference>
<keyword evidence="4" id="KW-1003">Cell membrane</keyword>
<keyword evidence="12" id="KW-1185">Reference proteome</keyword>
<evidence type="ECO:0000256" key="8">
    <source>
        <dbReference type="ARBA" id="ARBA00023136"/>
    </source>
</evidence>
<evidence type="ECO:0000259" key="10">
    <source>
        <dbReference type="PROSITE" id="PS51202"/>
    </source>
</evidence>
<feature type="transmembrane region" description="Helical" evidence="9">
    <location>
        <begin position="223"/>
        <end position="241"/>
    </location>
</feature>
<evidence type="ECO:0000313" key="11">
    <source>
        <dbReference type="EMBL" id="MDQ0478782.1"/>
    </source>
</evidence>
<feature type="transmembrane region" description="Helical" evidence="9">
    <location>
        <begin position="280"/>
        <end position="298"/>
    </location>
</feature>
<comment type="subcellular location">
    <subcellularLocation>
        <location evidence="1">Cell membrane</location>
        <topology evidence="1">Multi-pass membrane protein</topology>
    </subcellularLocation>
</comment>
<keyword evidence="5 9" id="KW-0812">Transmembrane</keyword>
<evidence type="ECO:0000256" key="6">
    <source>
        <dbReference type="ARBA" id="ARBA00022989"/>
    </source>
</evidence>
<evidence type="ECO:0000256" key="2">
    <source>
        <dbReference type="ARBA" id="ARBA00022448"/>
    </source>
</evidence>
<keyword evidence="7" id="KW-0406">Ion transport</keyword>
<feature type="transmembrane region" description="Helical" evidence="9">
    <location>
        <begin position="304"/>
        <end position="328"/>
    </location>
</feature>
<dbReference type="InterPro" id="IPR006153">
    <property type="entry name" value="Cation/H_exchanger_TM"/>
</dbReference>
<comment type="caution">
    <text evidence="11">The sequence shown here is derived from an EMBL/GenBank/DDBJ whole genome shotgun (WGS) entry which is preliminary data.</text>
</comment>
<gene>
    <name evidence="11" type="ORF">QOZ93_000510</name>
</gene>
<dbReference type="Gene3D" id="1.20.1530.20">
    <property type="match status" value="1"/>
</dbReference>
<dbReference type="RefSeq" id="WP_111942421.1">
    <property type="nucleotide sequence ID" value="NZ_BAAACJ010000025.1"/>
</dbReference>
<keyword evidence="2" id="KW-0813">Transport</keyword>
<evidence type="ECO:0000313" key="12">
    <source>
        <dbReference type="Proteomes" id="UP001224418"/>
    </source>
</evidence>
<evidence type="ECO:0000256" key="3">
    <source>
        <dbReference type="ARBA" id="ARBA00022449"/>
    </source>
</evidence>
<dbReference type="EMBL" id="JAUSWN010000003">
    <property type="protein sequence ID" value="MDQ0478782.1"/>
    <property type="molecule type" value="Genomic_DNA"/>
</dbReference>
<keyword evidence="6 9" id="KW-1133">Transmembrane helix</keyword>
<dbReference type="InterPro" id="IPR006037">
    <property type="entry name" value="RCK_C"/>
</dbReference>
<dbReference type="PANTHER" id="PTHR32507:SF7">
    <property type="entry name" value="K(+)_H(+) ANTIPORTER NHAP2"/>
    <property type="match status" value="1"/>
</dbReference>
<keyword evidence="3" id="KW-0050">Antiport</keyword>
<dbReference type="Pfam" id="PF02080">
    <property type="entry name" value="TrkA_C"/>
    <property type="match status" value="1"/>
</dbReference>
<dbReference type="Pfam" id="PF00999">
    <property type="entry name" value="Na_H_Exchanger"/>
    <property type="match status" value="1"/>
</dbReference>
<dbReference type="NCBIfam" id="NF003715">
    <property type="entry name" value="PRK05326.1-2"/>
    <property type="match status" value="1"/>
</dbReference>
<reference evidence="11 12" key="1">
    <citation type="submission" date="2023-07" db="EMBL/GenBank/DDBJ databases">
        <title>Genomic Encyclopedia of Type Strains, Phase IV (KMG-IV): sequencing the most valuable type-strain genomes for metagenomic binning, comparative biology and taxonomic classification.</title>
        <authorList>
            <person name="Goeker M."/>
        </authorList>
    </citation>
    <scope>NUCLEOTIDE SEQUENCE [LARGE SCALE GENOMIC DNA]</scope>
    <source>
        <strain evidence="11 12">DSM 1400</strain>
    </source>
</reference>
<evidence type="ECO:0000256" key="1">
    <source>
        <dbReference type="ARBA" id="ARBA00004651"/>
    </source>
</evidence>
<accession>A0ABU0JS72</accession>
<evidence type="ECO:0000256" key="7">
    <source>
        <dbReference type="ARBA" id="ARBA00023065"/>
    </source>
</evidence>
<dbReference type="Proteomes" id="UP001224418">
    <property type="component" value="Unassembled WGS sequence"/>
</dbReference>
<protein>
    <submittedName>
        <fullName evidence="11">Cell volume regulation protein A</fullName>
    </submittedName>
</protein>
<feature type="transmembrane region" description="Helical" evidence="9">
    <location>
        <begin position="96"/>
        <end position="117"/>
    </location>
</feature>
<organism evidence="11 12">
    <name type="scientific">Hathewaya limosa</name>
    <name type="common">Clostridium limosum</name>
    <dbReference type="NCBI Taxonomy" id="1536"/>
    <lineage>
        <taxon>Bacteria</taxon>
        <taxon>Bacillati</taxon>
        <taxon>Bacillota</taxon>
        <taxon>Clostridia</taxon>
        <taxon>Eubacteriales</taxon>
        <taxon>Clostridiaceae</taxon>
        <taxon>Hathewaya</taxon>
    </lineage>
</organism>
<evidence type="ECO:0000256" key="5">
    <source>
        <dbReference type="ARBA" id="ARBA00022692"/>
    </source>
</evidence>
<feature type="transmembrane region" description="Helical" evidence="9">
    <location>
        <begin position="39"/>
        <end position="58"/>
    </location>
</feature>
<feature type="transmembrane region" description="Helical" evidence="9">
    <location>
        <begin position="189"/>
        <end position="211"/>
    </location>
</feature>
<sequence length="493" mass="54851">MIIYNNCISPEKIIFIISILIFLSTVFSKVMYKIGIPTLILFLGIGMIAGCDGVGKIYFDDPHIAQFVGTIALNFILFHGGLETKYSQIKPVLKSASLLATVGVFLTAILTGIFIFYISDFTILESILIGSIVSSTDAASVFSILRSKDLNLKGDLAPLLELESGSNDPMACILTILFLDLITSPNSNIISYVFMLINQLVIGCLLGYLLGKLSVKILNKINLDIQGLYPILTIALAFLIFSLSEYIGGNGFLSIYIAAIIIGNSNIISKNTIIRFYDGCSWLMQIILFVTLGLLVFPKRIFNILSIGTLIAVGMILLIRPIVVFLLLYKSKYSTKEKLFISFVGLRGGAPIVFATYPLIAGLNIASDIFNIVFYICVFSILIQGTFLPILAKKLHLTEDHKENYFLHYKYLEDNNIKNKLFEITIKEESNICGMKILDLNIPQNVLIILIERTNQYIIPKGDTTIKSGDKLILISKTLDDFLDVKNEFYKLN</sequence>